<feature type="transmembrane region" description="Helical" evidence="5">
    <location>
        <begin position="216"/>
        <end position="234"/>
    </location>
</feature>
<proteinExistence type="predicted"/>
<keyword evidence="5" id="KW-0472">Membrane</keyword>
<dbReference type="InterPro" id="IPR029045">
    <property type="entry name" value="ClpP/crotonase-like_dom_sf"/>
</dbReference>
<dbReference type="GO" id="GO:0004176">
    <property type="term" value="F:ATP-dependent peptidase activity"/>
    <property type="evidence" value="ECO:0007669"/>
    <property type="project" value="InterPro"/>
</dbReference>
<accession>A0A4S4DFS6</accession>
<evidence type="ECO:0000256" key="3">
    <source>
        <dbReference type="ARBA" id="ARBA00022825"/>
    </source>
</evidence>
<feature type="domain" description="DUF4220" evidence="6">
    <location>
        <begin position="93"/>
        <end position="180"/>
    </location>
</feature>
<dbReference type="AlphaFoldDB" id="A0A4S4DFS6"/>
<dbReference type="EMBL" id="SDRB02011382">
    <property type="protein sequence ID" value="THG01591.1"/>
    <property type="molecule type" value="Genomic_DNA"/>
</dbReference>
<feature type="transmembrane region" description="Helical" evidence="5">
    <location>
        <begin position="160"/>
        <end position="181"/>
    </location>
</feature>
<gene>
    <name evidence="7" type="ORF">TEA_029771</name>
</gene>
<dbReference type="InterPro" id="IPR025315">
    <property type="entry name" value="DUF4220"/>
</dbReference>
<keyword evidence="8" id="KW-1185">Reference proteome</keyword>
<feature type="transmembrane region" description="Helical" evidence="5">
    <location>
        <begin position="57"/>
        <end position="76"/>
    </location>
</feature>
<dbReference type="STRING" id="542762.A0A4S4DFS6"/>
<sequence length="249" mass="28185">MSGKVREVYVIIQITEKVPVFVRNLRGVVGSMIIMNKRRTMESIPPNLRKLWKEWELRGMILLSLTIQIVLAILGNRRKYIAAAWIRIIVRTAYLLADVVAMMAAGILSNNLGEIYRKDSFGPKYELLAFWAPTMLLHLGGTDAITAYSLEDNELWKRHSFGLVSQAMTTMYIFVLAWTSIEDDTKDLYLFINSPGGWVIPGVAIYDTMQFVQPDVHTICMGLAASMGSFLLVGGKITKRLAFPHAWRQ</sequence>
<feature type="active site" evidence="4">
    <location>
        <position position="226"/>
    </location>
</feature>
<evidence type="ECO:0000259" key="6">
    <source>
        <dbReference type="Pfam" id="PF13968"/>
    </source>
</evidence>
<dbReference type="PROSITE" id="PS00381">
    <property type="entry name" value="CLP_PROTEASE_SER"/>
    <property type="match status" value="1"/>
</dbReference>
<dbReference type="GO" id="GO:0004252">
    <property type="term" value="F:serine-type endopeptidase activity"/>
    <property type="evidence" value="ECO:0007669"/>
    <property type="project" value="InterPro"/>
</dbReference>
<dbReference type="Proteomes" id="UP000306102">
    <property type="component" value="Unassembled WGS sequence"/>
</dbReference>
<dbReference type="InterPro" id="IPR001907">
    <property type="entry name" value="ClpP"/>
</dbReference>
<dbReference type="CDD" id="cd07017">
    <property type="entry name" value="S14_ClpP_2"/>
    <property type="match status" value="1"/>
</dbReference>
<keyword evidence="5" id="KW-1133">Transmembrane helix</keyword>
<dbReference type="GO" id="GO:0009532">
    <property type="term" value="C:plastid stroma"/>
    <property type="evidence" value="ECO:0007669"/>
    <property type="project" value="UniProtKB-ARBA"/>
</dbReference>
<dbReference type="Pfam" id="PF13968">
    <property type="entry name" value="DUF4220"/>
    <property type="match status" value="1"/>
</dbReference>
<name>A0A4S4DFS6_CAMSN</name>
<reference evidence="7 8" key="1">
    <citation type="journal article" date="2018" name="Proc. Natl. Acad. Sci. U.S.A.">
        <title>Draft genome sequence of Camellia sinensis var. sinensis provides insights into the evolution of the tea genome and tea quality.</title>
        <authorList>
            <person name="Wei C."/>
            <person name="Yang H."/>
            <person name="Wang S."/>
            <person name="Zhao J."/>
            <person name="Liu C."/>
            <person name="Gao L."/>
            <person name="Xia E."/>
            <person name="Lu Y."/>
            <person name="Tai Y."/>
            <person name="She G."/>
            <person name="Sun J."/>
            <person name="Cao H."/>
            <person name="Tong W."/>
            <person name="Gao Q."/>
            <person name="Li Y."/>
            <person name="Deng W."/>
            <person name="Jiang X."/>
            <person name="Wang W."/>
            <person name="Chen Q."/>
            <person name="Zhang S."/>
            <person name="Li H."/>
            <person name="Wu J."/>
            <person name="Wang P."/>
            <person name="Li P."/>
            <person name="Shi C."/>
            <person name="Zheng F."/>
            <person name="Jian J."/>
            <person name="Huang B."/>
            <person name="Shan D."/>
            <person name="Shi M."/>
            <person name="Fang C."/>
            <person name="Yue Y."/>
            <person name="Li F."/>
            <person name="Li D."/>
            <person name="Wei S."/>
            <person name="Han B."/>
            <person name="Jiang C."/>
            <person name="Yin Y."/>
            <person name="Xia T."/>
            <person name="Zhang Z."/>
            <person name="Bennetzen J.L."/>
            <person name="Zhao S."/>
            <person name="Wan X."/>
        </authorList>
    </citation>
    <scope>NUCLEOTIDE SEQUENCE [LARGE SCALE GENOMIC DNA]</scope>
    <source>
        <strain evidence="8">cv. Shuchazao</strain>
        <tissue evidence="7">Leaf</tissue>
    </source>
</reference>
<evidence type="ECO:0000256" key="1">
    <source>
        <dbReference type="ARBA" id="ARBA00022670"/>
    </source>
</evidence>
<evidence type="ECO:0000256" key="2">
    <source>
        <dbReference type="ARBA" id="ARBA00022801"/>
    </source>
</evidence>
<dbReference type="Gene3D" id="3.90.226.10">
    <property type="entry name" value="2-enoyl-CoA Hydratase, Chain A, domain 1"/>
    <property type="match status" value="1"/>
</dbReference>
<dbReference type="InterPro" id="IPR018215">
    <property type="entry name" value="ClpP_Ser_AS"/>
</dbReference>
<organism evidence="7 8">
    <name type="scientific">Camellia sinensis var. sinensis</name>
    <name type="common">China tea</name>
    <dbReference type="NCBI Taxonomy" id="542762"/>
    <lineage>
        <taxon>Eukaryota</taxon>
        <taxon>Viridiplantae</taxon>
        <taxon>Streptophyta</taxon>
        <taxon>Embryophyta</taxon>
        <taxon>Tracheophyta</taxon>
        <taxon>Spermatophyta</taxon>
        <taxon>Magnoliopsida</taxon>
        <taxon>eudicotyledons</taxon>
        <taxon>Gunneridae</taxon>
        <taxon>Pentapetalae</taxon>
        <taxon>asterids</taxon>
        <taxon>Ericales</taxon>
        <taxon>Theaceae</taxon>
        <taxon>Camellia</taxon>
    </lineage>
</organism>
<keyword evidence="2" id="KW-0378">Hydrolase</keyword>
<comment type="catalytic activity">
    <reaction evidence="4">
        <text>Hydrolysis of proteins to small peptides in the presence of ATP and magnesium. alpha-casein is the usual test substrate. In the absence of ATP, only oligopeptides shorter than five residues are hydrolyzed (such as succinyl-Leu-Tyr-|-NHMec, and Leu-Tyr-Leu-|-Tyr-Trp, in which cleavage of the -Tyr-|-Leu- and -Tyr-|-Trp bonds also occurs).</text>
        <dbReference type="EC" id="3.4.21.92"/>
    </reaction>
</comment>
<keyword evidence="1" id="KW-0645">Protease</keyword>
<feature type="transmembrane region" description="Helical" evidence="5">
    <location>
        <begin position="88"/>
        <end position="108"/>
    </location>
</feature>
<evidence type="ECO:0000313" key="7">
    <source>
        <dbReference type="EMBL" id="THG01591.1"/>
    </source>
</evidence>
<evidence type="ECO:0000256" key="4">
    <source>
        <dbReference type="PROSITE-ProRule" id="PRU10085"/>
    </source>
</evidence>
<keyword evidence="5" id="KW-0812">Transmembrane</keyword>
<evidence type="ECO:0000256" key="5">
    <source>
        <dbReference type="SAM" id="Phobius"/>
    </source>
</evidence>
<dbReference type="GO" id="GO:0006508">
    <property type="term" value="P:proteolysis"/>
    <property type="evidence" value="ECO:0007669"/>
    <property type="project" value="UniProtKB-KW"/>
</dbReference>
<protein>
    <recommendedName>
        <fullName evidence="4">Endopeptidase Clp</fullName>
        <ecNumber evidence="4">3.4.21.92</ecNumber>
    </recommendedName>
</protein>
<dbReference type="PANTHER" id="PTHR31325">
    <property type="entry name" value="OS01G0798800 PROTEIN-RELATED"/>
    <property type="match status" value="1"/>
</dbReference>
<keyword evidence="3" id="KW-0720">Serine protease</keyword>
<comment type="caution">
    <text evidence="7">The sequence shown here is derived from an EMBL/GenBank/DDBJ whole genome shotgun (WGS) entry which is preliminary data.</text>
</comment>
<feature type="transmembrane region" description="Helical" evidence="5">
    <location>
        <begin position="128"/>
        <end position="148"/>
    </location>
</feature>
<dbReference type="SUPFAM" id="SSF52096">
    <property type="entry name" value="ClpP/crotonase"/>
    <property type="match status" value="1"/>
</dbReference>
<dbReference type="PRINTS" id="PR00127">
    <property type="entry name" value="CLPPROTEASEP"/>
</dbReference>
<dbReference type="EC" id="3.4.21.92" evidence="4"/>
<evidence type="ECO:0000313" key="8">
    <source>
        <dbReference type="Proteomes" id="UP000306102"/>
    </source>
</evidence>